<dbReference type="Pfam" id="PF08546">
    <property type="entry name" value="ApbA_C"/>
    <property type="match status" value="1"/>
</dbReference>
<feature type="domain" description="Ketopantoate reductase N-terminal" evidence="7">
    <location>
        <begin position="4"/>
        <end position="168"/>
    </location>
</feature>
<evidence type="ECO:0000256" key="4">
    <source>
        <dbReference type="ARBA" id="ARBA00022655"/>
    </source>
</evidence>
<dbReference type="InterPro" id="IPR013752">
    <property type="entry name" value="KPA_reductase"/>
</dbReference>
<dbReference type="InterPro" id="IPR013328">
    <property type="entry name" value="6PGD_dom2"/>
</dbReference>
<evidence type="ECO:0000313" key="10">
    <source>
        <dbReference type="Proteomes" id="UP001158049"/>
    </source>
</evidence>
<dbReference type="InterPro" id="IPR051402">
    <property type="entry name" value="KPR-Related"/>
</dbReference>
<comment type="catalytic activity">
    <reaction evidence="6">
        <text>(R)-pantoate + NADP(+) = 2-dehydropantoate + NADPH + H(+)</text>
        <dbReference type="Rhea" id="RHEA:16233"/>
        <dbReference type="ChEBI" id="CHEBI:11561"/>
        <dbReference type="ChEBI" id="CHEBI:15378"/>
        <dbReference type="ChEBI" id="CHEBI:15980"/>
        <dbReference type="ChEBI" id="CHEBI:57783"/>
        <dbReference type="ChEBI" id="CHEBI:58349"/>
        <dbReference type="EC" id="1.1.1.169"/>
    </reaction>
</comment>
<sequence>MKFCIVGLGAIGGLFAARLAAAGHEVSALARGATLEAVRRDGLTLLEGERSRQVRIDASDDPSALGPQDVVIVAVKTTGLAGAADSIAALLGPGTTVLSAMNGVPWWFFHGLAPELGRIAMPSVDAGGRMSRAIPPGRVVGCVTHLSAASPAPATVRSVAGNRLIIGEPTGGAASPRASAIAVALREAGFDVEEAEVIQQEIWFKLWGNMTMNPISALTGATGDRILDDEHVRSFMSRCMVEAAQIGERIGLPIAQDPEQRHAVTRKLGAFRTSMLQDVTAGRPVELDALVASVMEIGRQVSVPTPNIDALFGLARLQAQVRGLY</sequence>
<dbReference type="SUPFAM" id="SSF48179">
    <property type="entry name" value="6-phosphogluconate dehydrogenase C-terminal domain-like"/>
    <property type="match status" value="1"/>
</dbReference>
<evidence type="ECO:0000259" key="7">
    <source>
        <dbReference type="Pfam" id="PF02558"/>
    </source>
</evidence>
<accession>A0ABY1Q4L7</accession>
<evidence type="ECO:0000256" key="2">
    <source>
        <dbReference type="ARBA" id="ARBA00013014"/>
    </source>
</evidence>
<evidence type="ECO:0000256" key="5">
    <source>
        <dbReference type="ARBA" id="ARBA00032024"/>
    </source>
</evidence>
<reference evidence="9 10" key="1">
    <citation type="submission" date="2017-05" db="EMBL/GenBank/DDBJ databases">
        <authorList>
            <person name="Varghese N."/>
            <person name="Submissions S."/>
        </authorList>
    </citation>
    <scope>NUCLEOTIDE SEQUENCE [LARGE SCALE GENOMIC DNA]</scope>
    <source>
        <strain evidence="9 10">DSM 26001</strain>
    </source>
</reference>
<dbReference type="InterPro" id="IPR013332">
    <property type="entry name" value="KPR_N"/>
</dbReference>
<evidence type="ECO:0000256" key="6">
    <source>
        <dbReference type="ARBA" id="ARBA00048793"/>
    </source>
</evidence>
<name>A0ABY1Q4L7_9BURK</name>
<dbReference type="Proteomes" id="UP001158049">
    <property type="component" value="Unassembled WGS sequence"/>
</dbReference>
<evidence type="ECO:0000256" key="1">
    <source>
        <dbReference type="ARBA" id="ARBA00004994"/>
    </source>
</evidence>
<dbReference type="Pfam" id="PF02558">
    <property type="entry name" value="ApbA"/>
    <property type="match status" value="1"/>
</dbReference>
<dbReference type="RefSeq" id="WP_283441897.1">
    <property type="nucleotide sequence ID" value="NZ_FXUL01000005.1"/>
</dbReference>
<dbReference type="InterPro" id="IPR008927">
    <property type="entry name" value="6-PGluconate_DH-like_C_sf"/>
</dbReference>
<proteinExistence type="predicted"/>
<dbReference type="Gene3D" id="1.10.1040.10">
    <property type="entry name" value="N-(1-d-carboxylethyl)-l-norvaline Dehydrogenase, domain 2"/>
    <property type="match status" value="1"/>
</dbReference>
<feature type="domain" description="Ketopantoate reductase C-terminal" evidence="8">
    <location>
        <begin position="198"/>
        <end position="316"/>
    </location>
</feature>
<evidence type="ECO:0000256" key="3">
    <source>
        <dbReference type="ARBA" id="ARBA00019465"/>
    </source>
</evidence>
<dbReference type="NCBIfam" id="NF005089">
    <property type="entry name" value="PRK06522.1-4"/>
    <property type="match status" value="1"/>
</dbReference>
<keyword evidence="4" id="KW-0566">Pantothenate biosynthesis</keyword>
<dbReference type="EMBL" id="FXUL01000005">
    <property type="protein sequence ID" value="SMP56972.1"/>
    <property type="molecule type" value="Genomic_DNA"/>
</dbReference>
<dbReference type="InterPro" id="IPR036291">
    <property type="entry name" value="NAD(P)-bd_dom_sf"/>
</dbReference>
<dbReference type="PANTHER" id="PTHR21708:SF45">
    <property type="entry name" value="2-DEHYDROPANTOATE 2-REDUCTASE"/>
    <property type="match status" value="1"/>
</dbReference>
<protein>
    <recommendedName>
        <fullName evidence="3">2-dehydropantoate 2-reductase</fullName>
        <ecNumber evidence="2">1.1.1.169</ecNumber>
    </recommendedName>
    <alternativeName>
        <fullName evidence="5">Ketopantoate reductase</fullName>
    </alternativeName>
</protein>
<evidence type="ECO:0000313" key="9">
    <source>
        <dbReference type="EMBL" id="SMP56972.1"/>
    </source>
</evidence>
<evidence type="ECO:0000259" key="8">
    <source>
        <dbReference type="Pfam" id="PF08546"/>
    </source>
</evidence>
<gene>
    <name evidence="9" type="ORF">SAMN06295970_10519</name>
</gene>
<dbReference type="Gene3D" id="3.40.50.720">
    <property type="entry name" value="NAD(P)-binding Rossmann-like Domain"/>
    <property type="match status" value="1"/>
</dbReference>
<comment type="pathway">
    <text evidence="1">Cofactor biosynthesis; (R)-pantothenate biosynthesis; (R)-pantoate from 3-methyl-2-oxobutanoate: step 2/2.</text>
</comment>
<comment type="caution">
    <text evidence="9">The sequence shown here is derived from an EMBL/GenBank/DDBJ whole genome shotgun (WGS) entry which is preliminary data.</text>
</comment>
<dbReference type="SUPFAM" id="SSF51735">
    <property type="entry name" value="NAD(P)-binding Rossmann-fold domains"/>
    <property type="match status" value="1"/>
</dbReference>
<keyword evidence="10" id="KW-1185">Reference proteome</keyword>
<dbReference type="PANTHER" id="PTHR21708">
    <property type="entry name" value="PROBABLE 2-DEHYDROPANTOATE 2-REDUCTASE"/>
    <property type="match status" value="1"/>
</dbReference>
<dbReference type="EC" id="1.1.1.169" evidence="2"/>
<organism evidence="9 10">
    <name type="scientific">Noviherbaspirillum suwonense</name>
    <dbReference type="NCBI Taxonomy" id="1224511"/>
    <lineage>
        <taxon>Bacteria</taxon>
        <taxon>Pseudomonadati</taxon>
        <taxon>Pseudomonadota</taxon>
        <taxon>Betaproteobacteria</taxon>
        <taxon>Burkholderiales</taxon>
        <taxon>Oxalobacteraceae</taxon>
        <taxon>Noviherbaspirillum</taxon>
    </lineage>
</organism>